<dbReference type="AlphaFoldDB" id="W4LHD2"/>
<evidence type="ECO:0000256" key="1">
    <source>
        <dbReference type="SAM" id="SignalP"/>
    </source>
</evidence>
<keyword evidence="3" id="KW-1185">Reference proteome</keyword>
<dbReference type="Proteomes" id="UP000019141">
    <property type="component" value="Unassembled WGS sequence"/>
</dbReference>
<protein>
    <recommendedName>
        <fullName evidence="4">Lipoprotein</fullName>
    </recommendedName>
</protein>
<accession>W4LHD2</accession>
<comment type="caution">
    <text evidence="2">The sequence shown here is derived from an EMBL/GenBank/DDBJ whole genome shotgun (WGS) entry which is preliminary data.</text>
</comment>
<reference evidence="2 3" key="1">
    <citation type="journal article" date="2014" name="Nature">
        <title>An environmental bacterial taxon with a large and distinct metabolic repertoire.</title>
        <authorList>
            <person name="Wilson M.C."/>
            <person name="Mori T."/>
            <person name="Ruckert C."/>
            <person name="Uria A.R."/>
            <person name="Helf M.J."/>
            <person name="Takada K."/>
            <person name="Gernert C."/>
            <person name="Steffens U.A."/>
            <person name="Heycke N."/>
            <person name="Schmitt S."/>
            <person name="Rinke C."/>
            <person name="Helfrich E.J."/>
            <person name="Brachmann A.O."/>
            <person name="Gurgui C."/>
            <person name="Wakimoto T."/>
            <person name="Kracht M."/>
            <person name="Crusemann M."/>
            <person name="Hentschel U."/>
            <person name="Abe I."/>
            <person name="Matsunaga S."/>
            <person name="Kalinowski J."/>
            <person name="Takeyama H."/>
            <person name="Piel J."/>
        </authorList>
    </citation>
    <scope>NUCLEOTIDE SEQUENCE [LARGE SCALE GENOMIC DNA]</scope>
    <source>
        <strain evidence="3">TSY1</strain>
    </source>
</reference>
<feature type="signal peptide" evidence="1">
    <location>
        <begin position="1"/>
        <end position="24"/>
    </location>
</feature>
<evidence type="ECO:0008006" key="4">
    <source>
        <dbReference type="Google" id="ProtNLM"/>
    </source>
</evidence>
<evidence type="ECO:0000313" key="2">
    <source>
        <dbReference type="EMBL" id="ETW97518.1"/>
    </source>
</evidence>
<dbReference type="EMBL" id="AZHW01000654">
    <property type="protein sequence ID" value="ETW97518.1"/>
    <property type="molecule type" value="Genomic_DNA"/>
</dbReference>
<organism evidence="2 3">
    <name type="scientific">Entotheonella factor</name>
    <dbReference type="NCBI Taxonomy" id="1429438"/>
    <lineage>
        <taxon>Bacteria</taxon>
        <taxon>Pseudomonadati</taxon>
        <taxon>Nitrospinota/Tectimicrobiota group</taxon>
        <taxon>Candidatus Tectimicrobiota</taxon>
        <taxon>Candidatus Entotheonellia</taxon>
        <taxon>Candidatus Entotheonellales</taxon>
        <taxon>Candidatus Entotheonellaceae</taxon>
        <taxon>Candidatus Entotheonella</taxon>
    </lineage>
</organism>
<name>W4LHD2_ENTF1</name>
<dbReference type="HOGENOM" id="CLU_1425617_0_0_7"/>
<feature type="chain" id="PRO_5004844553" description="Lipoprotein" evidence="1">
    <location>
        <begin position="25"/>
        <end position="200"/>
    </location>
</feature>
<sequence length="200" mass="22286">MKSCQPLLQILLSFLLIICLGACAQPERSPNPPPQVSTTNRYQLAIFPWDISGGFQSDLATATPNGKAALERALNGSDFVPVASYYDLDAYPVTRLQKREVPKLRQMWRRAPDGHDEPNLDVILPLGTKLGVDAILIYAMEVNAGDDDIGAFLVDVARQTTYKSHGQVYDFAEDAPDALFKMTQYVFSEYIRHHGSKRVQ</sequence>
<proteinExistence type="predicted"/>
<evidence type="ECO:0000313" key="3">
    <source>
        <dbReference type="Proteomes" id="UP000019141"/>
    </source>
</evidence>
<keyword evidence="1" id="KW-0732">Signal</keyword>
<gene>
    <name evidence="2" type="ORF">ETSY1_22355</name>
</gene>